<feature type="compositionally biased region" description="Low complexity" evidence="1">
    <location>
        <begin position="712"/>
        <end position="722"/>
    </location>
</feature>
<accession>M3D2J3</accession>
<dbReference type="Proteomes" id="UP000016931">
    <property type="component" value="Unassembled WGS sequence"/>
</dbReference>
<dbReference type="HOGENOM" id="CLU_349896_0_0_1"/>
<proteinExistence type="predicted"/>
<reference evidence="2 3" key="1">
    <citation type="journal article" date="2012" name="PLoS Pathog.">
        <title>Diverse lifestyles and strategies of plant pathogenesis encoded in the genomes of eighteen Dothideomycetes fungi.</title>
        <authorList>
            <person name="Ohm R.A."/>
            <person name="Feau N."/>
            <person name="Henrissat B."/>
            <person name="Schoch C.L."/>
            <person name="Horwitz B.A."/>
            <person name="Barry K.W."/>
            <person name="Condon B.J."/>
            <person name="Copeland A.C."/>
            <person name="Dhillon B."/>
            <person name="Glaser F."/>
            <person name="Hesse C.N."/>
            <person name="Kosti I."/>
            <person name="LaButti K."/>
            <person name="Lindquist E.A."/>
            <person name="Lucas S."/>
            <person name="Salamov A.A."/>
            <person name="Bradshaw R.E."/>
            <person name="Ciuffetti L."/>
            <person name="Hamelin R.C."/>
            <person name="Kema G.H.J."/>
            <person name="Lawrence C."/>
            <person name="Scott J.A."/>
            <person name="Spatafora J.W."/>
            <person name="Turgeon B.G."/>
            <person name="de Wit P.J.G.M."/>
            <person name="Zhong S."/>
            <person name="Goodwin S.B."/>
            <person name="Grigoriev I.V."/>
        </authorList>
    </citation>
    <scope>NUCLEOTIDE SEQUENCE [LARGE SCALE GENOMIC DNA]</scope>
    <source>
        <strain evidence="2 3">SO2202</strain>
    </source>
</reference>
<dbReference type="STRING" id="692275.M3D2J3"/>
<organism evidence="2 3">
    <name type="scientific">Sphaerulina musiva (strain SO2202)</name>
    <name type="common">Poplar stem canker fungus</name>
    <name type="synonym">Septoria musiva</name>
    <dbReference type="NCBI Taxonomy" id="692275"/>
    <lineage>
        <taxon>Eukaryota</taxon>
        <taxon>Fungi</taxon>
        <taxon>Dikarya</taxon>
        <taxon>Ascomycota</taxon>
        <taxon>Pezizomycotina</taxon>
        <taxon>Dothideomycetes</taxon>
        <taxon>Dothideomycetidae</taxon>
        <taxon>Mycosphaerellales</taxon>
        <taxon>Mycosphaerellaceae</taxon>
        <taxon>Sphaerulina</taxon>
    </lineage>
</organism>
<dbReference type="OrthoDB" id="5427134at2759"/>
<dbReference type="EMBL" id="KB456264">
    <property type="protein sequence ID" value="EMF12430.1"/>
    <property type="molecule type" value="Genomic_DNA"/>
</dbReference>
<dbReference type="GeneID" id="27902487"/>
<feature type="region of interest" description="Disordered" evidence="1">
    <location>
        <begin position="131"/>
        <end position="176"/>
    </location>
</feature>
<gene>
    <name evidence="2" type="ORF">SEPMUDRAFT_149113</name>
</gene>
<evidence type="ECO:0000256" key="1">
    <source>
        <dbReference type="SAM" id="MobiDB-lite"/>
    </source>
</evidence>
<feature type="compositionally biased region" description="Acidic residues" evidence="1">
    <location>
        <begin position="742"/>
        <end position="762"/>
    </location>
</feature>
<dbReference type="AlphaFoldDB" id="M3D2J3"/>
<evidence type="ECO:0000313" key="3">
    <source>
        <dbReference type="Proteomes" id="UP000016931"/>
    </source>
</evidence>
<dbReference type="eggNOG" id="ENOG502RYPA">
    <property type="taxonomic scope" value="Eukaryota"/>
</dbReference>
<feature type="region of interest" description="Disordered" evidence="1">
    <location>
        <begin position="62"/>
        <end position="96"/>
    </location>
</feature>
<sequence length="805" mass="88044">MPAATATAAAASAIARPTTGLGIGSTSQPHSINTRLWDALNGFARQQVDGVQYGELSRLASTAPLPSTASPSVAEEQPRESPHRELQESISRFRPMRPPVTIPHAEMMASLHAAGPYSATEVDTEVATPSVRGTPVFTRPSPRNAAQTTMTRQIGRGPSSDFSQPQRPSARPVSAGPSLSIQEMCNTIQNFGHRISQLESMSFDNIPSNEVRQRFEMHDGRLLDLEHWRAEQVKAQEAGDGRQNLASFEERLAELESWRDRDEAEGDVLSSVPQASGNKKRSLLTSAGSFESDGSFDLGAAQQTEAIVLATLAANAETGPRIDALETRISELENTALPSFARPWTIQVVLLPFGRQLPGVWFSSAESTQHSLRSGSQVPSQEWSATQDATRLLSFKSAATSGAWTTESIEAWARETQDEWLSPKACGPSGTVFQRLASRGLVREVELQAPDAGHIFSAISSAFGNILSIEGGTIPELEARYNGLNERYIPLRKVRKSSRLRFLSQAEMVTPATWSAGFLDSSVFMKSNGERRLYLTTPDGYLQPSRSSWSWQGLRNLPLYDGDGALQAAEALGKVIDACWSFTPRLDHVTSPQSSYASGDSPWNESVFKDFHDLDVEQDVDVGSPVARKQFERCSVSLPTSPSAHVMEVDSLPKRRVTSFDIDGSGDIHPSTESSSKRRRISTSPEWERRGFGITPRWSPPQVSVEGHHLRSSQAASSRGRGTTPFAMPTPRSHNDSRGDDHDDGDDDASIEGDDVEEEWEGMPDVPTISPAVPGSRHKFIKMDEDVDQDDLDAGETIYEVYDEI</sequence>
<evidence type="ECO:0000313" key="2">
    <source>
        <dbReference type="EMBL" id="EMF12430.1"/>
    </source>
</evidence>
<feature type="region of interest" description="Disordered" evidence="1">
    <location>
        <begin position="658"/>
        <end position="775"/>
    </location>
</feature>
<dbReference type="RefSeq" id="XP_016760551.1">
    <property type="nucleotide sequence ID" value="XM_016905350.1"/>
</dbReference>
<name>M3D2J3_SPHMS</name>
<protein>
    <submittedName>
        <fullName evidence="2">Uncharacterized protein</fullName>
    </submittedName>
</protein>
<feature type="compositionally biased region" description="Low complexity" evidence="1">
    <location>
        <begin position="62"/>
        <end position="72"/>
    </location>
</feature>
<feature type="compositionally biased region" description="Basic and acidic residues" evidence="1">
    <location>
        <begin position="76"/>
        <end position="87"/>
    </location>
</feature>
<keyword evidence="3" id="KW-1185">Reference proteome</keyword>